<organism evidence="3 4">
    <name type="scientific">Basidiobolus ranarum</name>
    <dbReference type="NCBI Taxonomy" id="34480"/>
    <lineage>
        <taxon>Eukaryota</taxon>
        <taxon>Fungi</taxon>
        <taxon>Fungi incertae sedis</taxon>
        <taxon>Zoopagomycota</taxon>
        <taxon>Entomophthoromycotina</taxon>
        <taxon>Basidiobolomycetes</taxon>
        <taxon>Basidiobolales</taxon>
        <taxon>Basidiobolaceae</taxon>
        <taxon>Basidiobolus</taxon>
    </lineage>
</organism>
<comment type="caution">
    <text evidence="3">The sequence shown here is derived from an EMBL/GenBank/DDBJ whole genome shotgun (WGS) entry which is preliminary data.</text>
</comment>
<evidence type="ECO:0008006" key="5">
    <source>
        <dbReference type="Google" id="ProtNLM"/>
    </source>
</evidence>
<feature type="transmembrane region" description="Helical" evidence="1">
    <location>
        <begin position="35"/>
        <end position="55"/>
    </location>
</feature>
<keyword evidence="2" id="KW-0732">Signal</keyword>
<protein>
    <recommendedName>
        <fullName evidence="5">DMT family transporter</fullName>
    </recommendedName>
</protein>
<feature type="signal peptide" evidence="2">
    <location>
        <begin position="1"/>
        <end position="19"/>
    </location>
</feature>
<evidence type="ECO:0000313" key="3">
    <source>
        <dbReference type="EMBL" id="KAK9710663.1"/>
    </source>
</evidence>
<dbReference type="PANTHER" id="PTHR34821">
    <property type="entry name" value="INNER MEMBRANE PROTEIN YDCZ"/>
    <property type="match status" value="1"/>
</dbReference>
<feature type="transmembrane region" description="Helical" evidence="1">
    <location>
        <begin position="75"/>
        <end position="94"/>
    </location>
</feature>
<dbReference type="PANTHER" id="PTHR34821:SF2">
    <property type="entry name" value="INNER MEMBRANE PROTEIN YDCZ"/>
    <property type="match status" value="1"/>
</dbReference>
<evidence type="ECO:0000256" key="1">
    <source>
        <dbReference type="SAM" id="Phobius"/>
    </source>
</evidence>
<dbReference type="InterPro" id="IPR006750">
    <property type="entry name" value="YdcZ"/>
</dbReference>
<reference evidence="3 4" key="1">
    <citation type="submission" date="2023-04" db="EMBL/GenBank/DDBJ databases">
        <title>Genome of Basidiobolus ranarum AG-B5.</title>
        <authorList>
            <person name="Stajich J.E."/>
            <person name="Carter-House D."/>
            <person name="Gryganskyi A."/>
        </authorList>
    </citation>
    <scope>NUCLEOTIDE SEQUENCE [LARGE SCALE GENOMIC DNA]</scope>
    <source>
        <strain evidence="3 4">AG-B5</strain>
    </source>
</reference>
<sequence>MDNFFFMAFLLALAGIAIAIQSGCNSTLGRIAGKTFSSVNSFITGLVPLFVIFLIESKGITETQATAETVARIPWWGWIGGFLGTVYVLSQIFVVPKIGAANFTGLLVSTQLTTAVLMDNWGIAGVPQRTLT</sequence>
<keyword evidence="4" id="KW-1185">Reference proteome</keyword>
<name>A0ABR2VYT5_9FUNG</name>
<evidence type="ECO:0000256" key="2">
    <source>
        <dbReference type="SAM" id="SignalP"/>
    </source>
</evidence>
<feature type="chain" id="PRO_5047207779" description="DMT family transporter" evidence="2">
    <location>
        <begin position="20"/>
        <end position="132"/>
    </location>
</feature>
<dbReference type="Proteomes" id="UP001479436">
    <property type="component" value="Unassembled WGS sequence"/>
</dbReference>
<accession>A0ABR2VYT5</accession>
<evidence type="ECO:0000313" key="4">
    <source>
        <dbReference type="Proteomes" id="UP001479436"/>
    </source>
</evidence>
<gene>
    <name evidence="3" type="ORF">K7432_008313</name>
</gene>
<keyword evidence="1" id="KW-0812">Transmembrane</keyword>
<dbReference type="Pfam" id="PF04657">
    <property type="entry name" value="DMT_YdcZ"/>
    <property type="match status" value="1"/>
</dbReference>
<dbReference type="EMBL" id="JASJQH010007330">
    <property type="protein sequence ID" value="KAK9710663.1"/>
    <property type="molecule type" value="Genomic_DNA"/>
</dbReference>
<keyword evidence="1" id="KW-0472">Membrane</keyword>
<keyword evidence="1" id="KW-1133">Transmembrane helix</keyword>
<proteinExistence type="predicted"/>